<dbReference type="AlphaFoldDB" id="A0A642V2V7"/>
<keyword evidence="1" id="KW-0285">Flavoprotein</keyword>
<feature type="chain" id="PRO_5024902284" description="FAD-binding domain-containing protein" evidence="4">
    <location>
        <begin position="20"/>
        <end position="315"/>
    </location>
</feature>
<dbReference type="Pfam" id="PF01494">
    <property type="entry name" value="FAD_binding_3"/>
    <property type="match status" value="1"/>
</dbReference>
<sequence>MSGIKVLVIGASVAGPTAAYWMSRAGCRVTVVERCTQLRTSGQSVDIRTVGVTVMRRMAGLEEAVLTKRVPINGISIVDSDGRSFGTMSPTGDPDEQSLVSTKYFVEICLIFYGPITAEFLNGYPTATFDLVIACDGATSKTRAMGLNCGSRDYVESTNGWAAFFSTKKDIVGKSDSATAYNAPGSRFMALGPDPTGVNRVTFMTMNQSDAHMNEFREAVKQGGKSLKDFVANYYHDAGWKADDAVKEMIESEDFYSNEIVRIKTPTLSKGRFVLVGDAGYAAPIGTGTSLAWLCVAHIYLQGKSVDIKMTSQRP</sequence>
<dbReference type="InterPro" id="IPR051704">
    <property type="entry name" value="FAD_aromatic-hydroxylase"/>
</dbReference>
<keyword evidence="7" id="KW-1185">Reference proteome</keyword>
<feature type="signal peptide" evidence="4">
    <location>
        <begin position="1"/>
        <end position="19"/>
    </location>
</feature>
<dbReference type="PRINTS" id="PR00420">
    <property type="entry name" value="RNGMNOXGNASE"/>
</dbReference>
<dbReference type="VEuPathDB" id="FungiDB:TRICI_004947"/>
<dbReference type="OrthoDB" id="3984218at2759"/>
<gene>
    <name evidence="6" type="ORF">TRICI_004947</name>
</gene>
<evidence type="ECO:0000313" key="6">
    <source>
        <dbReference type="EMBL" id="KAA8907656.1"/>
    </source>
</evidence>
<evidence type="ECO:0000256" key="1">
    <source>
        <dbReference type="ARBA" id="ARBA00022630"/>
    </source>
</evidence>
<name>A0A642V2V7_9ASCO</name>
<dbReference type="Gene3D" id="3.50.50.60">
    <property type="entry name" value="FAD/NAD(P)-binding domain"/>
    <property type="match status" value="2"/>
</dbReference>
<keyword evidence="4" id="KW-0732">Signal</keyword>
<dbReference type="InterPro" id="IPR036188">
    <property type="entry name" value="FAD/NAD-bd_sf"/>
</dbReference>
<protein>
    <recommendedName>
        <fullName evidence="5">FAD-binding domain-containing protein</fullName>
    </recommendedName>
</protein>
<reference evidence="6" key="1">
    <citation type="journal article" date="2019" name="G3 (Bethesda)">
        <title>Genome Assemblies of Two Rare Opportunistic Yeast Pathogens: Diutina rugosa (syn. Candida rugosa) and Trichomonascus ciferrii (syn. Candida ciferrii).</title>
        <authorList>
            <person name="Mixao V."/>
            <person name="Saus E."/>
            <person name="Hansen A.P."/>
            <person name="Lass-Florl C."/>
            <person name="Gabaldon T."/>
        </authorList>
    </citation>
    <scope>NUCLEOTIDE SEQUENCE</scope>
    <source>
        <strain evidence="6">CBS 4856</strain>
    </source>
</reference>
<organism evidence="6 7">
    <name type="scientific">Trichomonascus ciferrii</name>
    <dbReference type="NCBI Taxonomy" id="44093"/>
    <lineage>
        <taxon>Eukaryota</taxon>
        <taxon>Fungi</taxon>
        <taxon>Dikarya</taxon>
        <taxon>Ascomycota</taxon>
        <taxon>Saccharomycotina</taxon>
        <taxon>Dipodascomycetes</taxon>
        <taxon>Dipodascales</taxon>
        <taxon>Trichomonascaceae</taxon>
        <taxon>Trichomonascus</taxon>
        <taxon>Trichomonascus ciferrii complex</taxon>
    </lineage>
</organism>
<evidence type="ECO:0000256" key="2">
    <source>
        <dbReference type="ARBA" id="ARBA00022827"/>
    </source>
</evidence>
<accession>A0A642V2V7</accession>
<evidence type="ECO:0000256" key="3">
    <source>
        <dbReference type="ARBA" id="ARBA00023002"/>
    </source>
</evidence>
<evidence type="ECO:0000259" key="5">
    <source>
        <dbReference type="Pfam" id="PF01494"/>
    </source>
</evidence>
<evidence type="ECO:0000313" key="7">
    <source>
        <dbReference type="Proteomes" id="UP000761534"/>
    </source>
</evidence>
<evidence type="ECO:0000256" key="4">
    <source>
        <dbReference type="SAM" id="SignalP"/>
    </source>
</evidence>
<dbReference type="GO" id="GO:0071949">
    <property type="term" value="F:FAD binding"/>
    <property type="evidence" value="ECO:0007669"/>
    <property type="project" value="InterPro"/>
</dbReference>
<dbReference type="EMBL" id="SWFS01000376">
    <property type="protein sequence ID" value="KAA8907656.1"/>
    <property type="molecule type" value="Genomic_DNA"/>
</dbReference>
<comment type="caution">
    <text evidence="6">The sequence shown here is derived from an EMBL/GenBank/DDBJ whole genome shotgun (WGS) entry which is preliminary data.</text>
</comment>
<dbReference type="InterPro" id="IPR002938">
    <property type="entry name" value="FAD-bd"/>
</dbReference>
<dbReference type="SUPFAM" id="SSF51905">
    <property type="entry name" value="FAD/NAD(P)-binding domain"/>
    <property type="match status" value="1"/>
</dbReference>
<dbReference type="Proteomes" id="UP000761534">
    <property type="component" value="Unassembled WGS sequence"/>
</dbReference>
<dbReference type="PANTHER" id="PTHR46865">
    <property type="entry name" value="OXIDOREDUCTASE-RELATED"/>
    <property type="match status" value="1"/>
</dbReference>
<feature type="domain" description="FAD-binding" evidence="5">
    <location>
        <begin position="5"/>
        <end position="83"/>
    </location>
</feature>
<dbReference type="PANTHER" id="PTHR46865:SF2">
    <property type="entry name" value="MONOOXYGENASE"/>
    <property type="match status" value="1"/>
</dbReference>
<keyword evidence="2" id="KW-0274">FAD</keyword>
<proteinExistence type="predicted"/>
<dbReference type="GO" id="GO:0016491">
    <property type="term" value="F:oxidoreductase activity"/>
    <property type="evidence" value="ECO:0007669"/>
    <property type="project" value="UniProtKB-KW"/>
</dbReference>
<keyword evidence="3" id="KW-0560">Oxidoreductase</keyword>